<protein>
    <submittedName>
        <fullName evidence="1">Uncharacterized protein</fullName>
    </submittedName>
</protein>
<accession>A0A2P6QD43</accession>
<gene>
    <name evidence="1" type="ORF">RchiOBHm_Chr5g0042521</name>
</gene>
<sequence length="70" mass="8486">MLKLRDAGIYTWQLHQEGMFILYNRTILQQIQVHTMMKMVLMKMVLKMLLMKMMQTLMRTSIRYIVSFLA</sequence>
<dbReference type="EMBL" id="PDCK01000043">
    <property type="protein sequence ID" value="PRQ32091.1"/>
    <property type="molecule type" value="Genomic_DNA"/>
</dbReference>
<organism evidence="1 2">
    <name type="scientific">Rosa chinensis</name>
    <name type="common">China rose</name>
    <dbReference type="NCBI Taxonomy" id="74649"/>
    <lineage>
        <taxon>Eukaryota</taxon>
        <taxon>Viridiplantae</taxon>
        <taxon>Streptophyta</taxon>
        <taxon>Embryophyta</taxon>
        <taxon>Tracheophyta</taxon>
        <taxon>Spermatophyta</taxon>
        <taxon>Magnoliopsida</taxon>
        <taxon>eudicotyledons</taxon>
        <taxon>Gunneridae</taxon>
        <taxon>Pentapetalae</taxon>
        <taxon>rosids</taxon>
        <taxon>fabids</taxon>
        <taxon>Rosales</taxon>
        <taxon>Rosaceae</taxon>
        <taxon>Rosoideae</taxon>
        <taxon>Rosoideae incertae sedis</taxon>
        <taxon>Rosa</taxon>
    </lineage>
</organism>
<comment type="caution">
    <text evidence="1">The sequence shown here is derived from an EMBL/GenBank/DDBJ whole genome shotgun (WGS) entry which is preliminary data.</text>
</comment>
<name>A0A2P6QD43_ROSCH</name>
<dbReference type="Proteomes" id="UP000238479">
    <property type="component" value="Chromosome 5"/>
</dbReference>
<evidence type="ECO:0000313" key="1">
    <source>
        <dbReference type="EMBL" id="PRQ32091.1"/>
    </source>
</evidence>
<proteinExistence type="predicted"/>
<dbReference type="AlphaFoldDB" id="A0A2P6QD43"/>
<reference evidence="1 2" key="1">
    <citation type="journal article" date="2018" name="Nat. Genet.">
        <title>The Rosa genome provides new insights in the design of modern roses.</title>
        <authorList>
            <person name="Bendahmane M."/>
        </authorList>
    </citation>
    <scope>NUCLEOTIDE SEQUENCE [LARGE SCALE GENOMIC DNA]</scope>
    <source>
        <strain evidence="2">cv. Old Blush</strain>
    </source>
</reference>
<evidence type="ECO:0000313" key="2">
    <source>
        <dbReference type="Proteomes" id="UP000238479"/>
    </source>
</evidence>
<dbReference type="Gramene" id="PRQ32091">
    <property type="protein sequence ID" value="PRQ32091"/>
    <property type="gene ID" value="RchiOBHm_Chr5g0042521"/>
</dbReference>
<keyword evidence="2" id="KW-1185">Reference proteome</keyword>